<feature type="transmembrane region" description="Helical" evidence="1">
    <location>
        <begin position="109"/>
        <end position="129"/>
    </location>
</feature>
<dbReference type="PANTHER" id="PTHR43535:SF1">
    <property type="entry name" value="PHOSPHATIDATE CYTIDYLYLTRANSFERASE"/>
    <property type="match status" value="1"/>
</dbReference>
<keyword evidence="1" id="KW-0472">Membrane</keyword>
<keyword evidence="2" id="KW-0808">Transferase</keyword>
<organism evidence="2 3">
    <name type="scientific">Shimia abyssi</name>
    <dbReference type="NCBI Taxonomy" id="1662395"/>
    <lineage>
        <taxon>Bacteria</taxon>
        <taxon>Pseudomonadati</taxon>
        <taxon>Pseudomonadota</taxon>
        <taxon>Alphaproteobacteria</taxon>
        <taxon>Rhodobacterales</taxon>
        <taxon>Roseobacteraceae</taxon>
    </lineage>
</organism>
<feature type="transmembrane region" description="Helical" evidence="1">
    <location>
        <begin position="160"/>
        <end position="179"/>
    </location>
</feature>
<feature type="transmembrane region" description="Helical" evidence="1">
    <location>
        <begin position="49"/>
        <end position="73"/>
    </location>
</feature>
<dbReference type="PANTHER" id="PTHR43535">
    <property type="entry name" value="PHOSPHATIDATE CYTIDYLYLTRANSFERASE"/>
    <property type="match status" value="1"/>
</dbReference>
<keyword evidence="1" id="KW-0812">Transmembrane</keyword>
<reference evidence="2 3" key="1">
    <citation type="submission" date="2018-03" db="EMBL/GenBank/DDBJ databases">
        <title>Genomic Encyclopedia of Archaeal and Bacterial Type Strains, Phase II (KMG-II): from individual species to whole genera.</title>
        <authorList>
            <person name="Goeker M."/>
        </authorList>
    </citation>
    <scope>NUCLEOTIDE SEQUENCE [LARGE SCALE GENOMIC DNA]</scope>
    <source>
        <strain evidence="2 3">DSM 100673</strain>
    </source>
</reference>
<comment type="caution">
    <text evidence="2">The sequence shown here is derived from an EMBL/GenBank/DDBJ whole genome shotgun (WGS) entry which is preliminary data.</text>
</comment>
<feature type="transmembrane region" description="Helical" evidence="1">
    <location>
        <begin position="85"/>
        <end position="103"/>
    </location>
</feature>
<feature type="transmembrane region" description="Helical" evidence="1">
    <location>
        <begin position="136"/>
        <end position="154"/>
    </location>
</feature>
<gene>
    <name evidence="2" type="ORF">CLV88_109124</name>
</gene>
<evidence type="ECO:0000313" key="2">
    <source>
        <dbReference type="EMBL" id="PSL18739.1"/>
    </source>
</evidence>
<dbReference type="Pfam" id="PF01148">
    <property type="entry name" value="CTP_transf_1"/>
    <property type="match status" value="1"/>
</dbReference>
<keyword evidence="3" id="KW-1185">Reference proteome</keyword>
<sequence>MSAVSIDQLALIAAVLLVAGYGVLGALCAMRRTRDIGKDLLATFFSASLIAAVLIGAVLIGTNGVLVLVGVIALRVGYEVGVVRLGHGGLAFAALGLCAATITLPAARYGIIIAWPVLFAALVFGSDALGRWRGIVDVLVFPLLPMALFAHGAVDADLRIAVFGAYVLVEVFDSFALLSGKLFGRRKAFPVLSPRKTVEGLIGGAVGVCVIGGVLAVALGLSVVGVVLIALMVAGMAIVGDLAASRLKRMAGVKDYPVLMARQGGMFDSLDSWIAAAGALVALQVLVTWL</sequence>
<evidence type="ECO:0000313" key="3">
    <source>
        <dbReference type="Proteomes" id="UP000240418"/>
    </source>
</evidence>
<feature type="transmembrane region" description="Helical" evidence="1">
    <location>
        <begin position="225"/>
        <end position="244"/>
    </location>
</feature>
<dbReference type="GO" id="GO:0005886">
    <property type="term" value="C:plasma membrane"/>
    <property type="evidence" value="ECO:0007669"/>
    <property type="project" value="TreeGrafter"/>
</dbReference>
<dbReference type="OrthoDB" id="7848854at2"/>
<feature type="transmembrane region" description="Helical" evidence="1">
    <location>
        <begin position="270"/>
        <end position="289"/>
    </location>
</feature>
<dbReference type="RefSeq" id="WP_106609104.1">
    <property type="nucleotide sequence ID" value="NZ_PYGJ01000009.1"/>
</dbReference>
<name>A0A2P8FAJ9_9RHOB</name>
<evidence type="ECO:0000256" key="1">
    <source>
        <dbReference type="SAM" id="Phobius"/>
    </source>
</evidence>
<feature type="transmembrane region" description="Helical" evidence="1">
    <location>
        <begin position="200"/>
        <end position="219"/>
    </location>
</feature>
<dbReference type="GO" id="GO:0016779">
    <property type="term" value="F:nucleotidyltransferase activity"/>
    <property type="evidence" value="ECO:0007669"/>
    <property type="project" value="UniProtKB-KW"/>
</dbReference>
<dbReference type="EMBL" id="PYGJ01000009">
    <property type="protein sequence ID" value="PSL18739.1"/>
    <property type="molecule type" value="Genomic_DNA"/>
</dbReference>
<dbReference type="AlphaFoldDB" id="A0A2P8FAJ9"/>
<accession>A0A2P8FAJ9</accession>
<protein>
    <submittedName>
        <fullName evidence="2">Phosphatidate cytidylyltransferase</fullName>
    </submittedName>
</protein>
<keyword evidence="1" id="KW-1133">Transmembrane helix</keyword>
<dbReference type="GO" id="GO:0009273">
    <property type="term" value="P:peptidoglycan-based cell wall biogenesis"/>
    <property type="evidence" value="ECO:0007669"/>
    <property type="project" value="TreeGrafter"/>
</dbReference>
<dbReference type="Proteomes" id="UP000240418">
    <property type="component" value="Unassembled WGS sequence"/>
</dbReference>
<proteinExistence type="predicted"/>
<keyword evidence="2" id="KW-0548">Nucleotidyltransferase</keyword>